<dbReference type="PANTHER" id="PTHR30441:SF9">
    <property type="entry name" value="ASMA FAMILY PROTEIN YHJG"/>
    <property type="match status" value="1"/>
</dbReference>
<dbReference type="RefSeq" id="WP_377368934.1">
    <property type="nucleotide sequence ID" value="NZ_JAOTJD010000010.1"/>
</dbReference>
<feature type="domain" description="AsmA" evidence="2">
    <location>
        <begin position="229"/>
        <end position="587"/>
    </location>
</feature>
<protein>
    <submittedName>
        <fullName evidence="3">AsmA family protein</fullName>
    </submittedName>
</protein>
<keyword evidence="1" id="KW-0472">Membrane</keyword>
<name>A0ABW6CU85_9CAUL</name>
<feature type="transmembrane region" description="Helical" evidence="1">
    <location>
        <begin position="55"/>
        <end position="77"/>
    </location>
</feature>
<dbReference type="Proteomes" id="UP001598130">
    <property type="component" value="Unassembled WGS sequence"/>
</dbReference>
<reference evidence="3 4" key="1">
    <citation type="submission" date="2022-09" db="EMBL/GenBank/DDBJ databases">
        <title>New species of Phenylobacterium.</title>
        <authorList>
            <person name="Mieszkin S."/>
        </authorList>
    </citation>
    <scope>NUCLEOTIDE SEQUENCE [LARGE SCALE GENOMIC DNA]</scope>
    <source>
        <strain evidence="3 4">HK31-G</strain>
    </source>
</reference>
<keyword evidence="4" id="KW-1185">Reference proteome</keyword>
<evidence type="ECO:0000259" key="2">
    <source>
        <dbReference type="Pfam" id="PF05170"/>
    </source>
</evidence>
<dbReference type="Pfam" id="PF05170">
    <property type="entry name" value="AsmA"/>
    <property type="match status" value="2"/>
</dbReference>
<feature type="domain" description="AsmA" evidence="2">
    <location>
        <begin position="56"/>
        <end position="183"/>
    </location>
</feature>
<dbReference type="InterPro" id="IPR007844">
    <property type="entry name" value="AsmA"/>
</dbReference>
<organism evidence="3 4">
    <name type="scientific">Phenylobacterium ferrooxidans</name>
    <dbReference type="NCBI Taxonomy" id="2982689"/>
    <lineage>
        <taxon>Bacteria</taxon>
        <taxon>Pseudomonadati</taxon>
        <taxon>Pseudomonadota</taxon>
        <taxon>Alphaproteobacteria</taxon>
        <taxon>Caulobacterales</taxon>
        <taxon>Caulobacteraceae</taxon>
        <taxon>Phenylobacterium</taxon>
    </lineage>
</organism>
<gene>
    <name evidence="3" type="ORF">OCL97_07330</name>
</gene>
<accession>A0ABW6CU85</accession>
<sequence length="708" mass="76180">MPDEPIYLRARSGLVRARDRAADSLRRARGAIGPGWERTRSRLRETRIKRPSNRALAWTGGIVGALVVAIALFLILFDWNYLRGPIGRYASAKTGREIVLAGNLDVKAFSFQPRATVEGIRVGNPKWAGPGQTADIKKLDVQVKLMPLLVGQVVLLNLELNQAKVDLRRDLQGRATWDFSNGKESKKPFKMPPIRRFVINDGHLRMVDEKRKLVLNGEINATEEMGRAGRGFLMSGDGSLNGNRFRLRIQGGPLLNVDSRKPYPFDADIRSGATRVTAKGAIPKPFDLAQFSMNVTAQGPDLAALYDLTGVALPNTPPYRLNGRLSRDEQIYKIEGLSGRVGDSDLSGFISVETGDERPYLKADLRTRSLDFDDLAAIFGGAPSRKAGETISPEQAAIGRKMAAQRRLLPDTTLNVSKIRSLDADVRYRVAAIHDAMLPLRSGDVTVKLERGLLSANPLTLDLPQGKITGQAHLNARAETPVTEVDVRLSNARLEQLIPIKGEPLAGSFVGRIKLKGAGNSVHRAASNADGEVLAVVPSGEIREAFAELLGINAARGLGLLFSKDQGSVPIRCGVAHFQARNGVLTADRIVFDTKPVLATGAGTINLDSETMNLRVQGKSKELRLVRLLSPITVKGPLLGPKVGIETGKVVAQGGVAVALAAVVTPLAVLLPFIDPGLAKDASCASLIAEAGREGAPVKTVAAKTARR</sequence>
<dbReference type="InterPro" id="IPR052894">
    <property type="entry name" value="AsmA-related"/>
</dbReference>
<dbReference type="EMBL" id="JAOTJD010000010">
    <property type="protein sequence ID" value="MFD3263772.1"/>
    <property type="molecule type" value="Genomic_DNA"/>
</dbReference>
<evidence type="ECO:0000256" key="1">
    <source>
        <dbReference type="SAM" id="Phobius"/>
    </source>
</evidence>
<keyword evidence="1" id="KW-0812">Transmembrane</keyword>
<evidence type="ECO:0000313" key="4">
    <source>
        <dbReference type="Proteomes" id="UP001598130"/>
    </source>
</evidence>
<proteinExistence type="predicted"/>
<keyword evidence="1" id="KW-1133">Transmembrane helix</keyword>
<evidence type="ECO:0000313" key="3">
    <source>
        <dbReference type="EMBL" id="MFD3263772.1"/>
    </source>
</evidence>
<comment type="caution">
    <text evidence="3">The sequence shown here is derived from an EMBL/GenBank/DDBJ whole genome shotgun (WGS) entry which is preliminary data.</text>
</comment>
<dbReference type="PANTHER" id="PTHR30441">
    <property type="entry name" value="DUF748 DOMAIN-CONTAINING PROTEIN"/>
    <property type="match status" value="1"/>
</dbReference>